<feature type="compositionally biased region" description="Polar residues" evidence="7">
    <location>
        <begin position="2526"/>
        <end position="2539"/>
    </location>
</feature>
<feature type="region of interest" description="Disordered" evidence="7">
    <location>
        <begin position="61"/>
        <end position="81"/>
    </location>
</feature>
<dbReference type="PROSITE" id="PS50011">
    <property type="entry name" value="PROTEIN_KINASE_DOM"/>
    <property type="match status" value="1"/>
</dbReference>
<dbReference type="PROSITE" id="PS00108">
    <property type="entry name" value="PROTEIN_KINASE_ST"/>
    <property type="match status" value="1"/>
</dbReference>
<feature type="compositionally biased region" description="Low complexity" evidence="7">
    <location>
        <begin position="678"/>
        <end position="689"/>
    </location>
</feature>
<feature type="region of interest" description="Disordered" evidence="7">
    <location>
        <begin position="1337"/>
        <end position="1357"/>
    </location>
</feature>
<reference evidence="12" key="2">
    <citation type="journal article" date="2021" name="Sci. Data">
        <title>Chromosome-scale genome sequencing, assembly and annotation of six genomes from subfamily Leishmaniinae.</title>
        <authorList>
            <person name="Almutairi H."/>
            <person name="Urbaniak M.D."/>
            <person name="Bates M.D."/>
            <person name="Jariyapan N."/>
            <person name="Kwakye-Nuako G."/>
            <person name="Thomaz Soccol V."/>
            <person name="Al-Salem W.S."/>
            <person name="Dillon R.J."/>
            <person name="Bates P.A."/>
            <person name="Gatherer D."/>
        </authorList>
    </citation>
    <scope>NUCLEOTIDE SEQUENCE [LARGE SCALE GENOMIC DNA]</scope>
</reference>
<feature type="region of interest" description="Disordered" evidence="7">
    <location>
        <begin position="945"/>
        <end position="1012"/>
    </location>
</feature>
<dbReference type="GO" id="GO:0004674">
    <property type="term" value="F:protein serine/threonine kinase activity"/>
    <property type="evidence" value="ECO:0007669"/>
    <property type="project" value="UniProtKB-KW"/>
</dbReference>
<feature type="compositionally biased region" description="Basic and acidic residues" evidence="7">
    <location>
        <begin position="66"/>
        <end position="75"/>
    </location>
</feature>
<feature type="domain" description="Protein kinase" evidence="10">
    <location>
        <begin position="2589"/>
        <end position="2920"/>
    </location>
</feature>
<feature type="transmembrane region" description="Helical" evidence="8">
    <location>
        <begin position="440"/>
        <end position="458"/>
    </location>
</feature>
<feature type="transmembrane region" description="Helical" evidence="8">
    <location>
        <begin position="204"/>
        <end position="223"/>
    </location>
</feature>
<dbReference type="GO" id="GO:0005524">
    <property type="term" value="F:ATP binding"/>
    <property type="evidence" value="ECO:0007669"/>
    <property type="project" value="UniProtKB-UniRule"/>
</dbReference>
<dbReference type="InterPro" id="IPR008984">
    <property type="entry name" value="SMAD_FHA_dom_sf"/>
</dbReference>
<feature type="region of interest" description="Disordered" evidence="7">
    <location>
        <begin position="1227"/>
        <end position="1279"/>
    </location>
</feature>
<keyword evidence="2" id="KW-0808">Transferase</keyword>
<feature type="region of interest" description="Disordered" evidence="7">
    <location>
        <begin position="611"/>
        <end position="699"/>
    </location>
</feature>
<feature type="region of interest" description="Disordered" evidence="7">
    <location>
        <begin position="723"/>
        <end position="786"/>
    </location>
</feature>
<dbReference type="Pfam" id="PF00498">
    <property type="entry name" value="FHA"/>
    <property type="match status" value="1"/>
</dbReference>
<keyword evidence="1" id="KW-0723">Serine/threonine-protein kinase</keyword>
<evidence type="ECO:0000259" key="10">
    <source>
        <dbReference type="PROSITE" id="PS50011"/>
    </source>
</evidence>
<feature type="compositionally biased region" description="Low complexity" evidence="7">
    <location>
        <begin position="652"/>
        <end position="666"/>
    </location>
</feature>
<dbReference type="FunFam" id="1.10.510.10:FF:001505">
    <property type="entry name" value="Protein kinase, putative"/>
    <property type="match status" value="1"/>
</dbReference>
<keyword evidence="8" id="KW-0472">Membrane</keyword>
<feature type="region of interest" description="Disordered" evidence="7">
    <location>
        <begin position="1542"/>
        <end position="1594"/>
    </location>
</feature>
<reference evidence="12" key="1">
    <citation type="journal article" date="2021" name="Microbiol. Resour. Announc.">
        <title>LGAAP: Leishmaniinae Genome Assembly and Annotation Pipeline.</title>
        <authorList>
            <person name="Almutairi H."/>
            <person name="Urbaniak M.D."/>
            <person name="Bates M.D."/>
            <person name="Jariyapan N."/>
            <person name="Kwakye-Nuako G."/>
            <person name="Thomaz-Soccol V."/>
            <person name="Al-Salem W.S."/>
            <person name="Dillon R.J."/>
            <person name="Bates P.A."/>
            <person name="Gatherer D."/>
        </authorList>
    </citation>
    <scope>NUCLEOTIDE SEQUENCE [LARGE SCALE GENOMIC DNA]</scope>
</reference>
<dbReference type="InterPro" id="IPR017441">
    <property type="entry name" value="Protein_kinase_ATP_BS"/>
</dbReference>
<dbReference type="PROSITE" id="PS00107">
    <property type="entry name" value="PROTEIN_KINASE_ATP"/>
    <property type="match status" value="1"/>
</dbReference>
<dbReference type="SUPFAM" id="SSF49879">
    <property type="entry name" value="SMAD/FHA domain"/>
    <property type="match status" value="1"/>
</dbReference>
<protein>
    <submittedName>
        <fullName evidence="11">Uncharacterized protein</fullName>
    </submittedName>
</protein>
<feature type="region of interest" description="Disordered" evidence="7">
    <location>
        <begin position="2761"/>
        <end position="2782"/>
    </location>
</feature>
<feature type="region of interest" description="Disordered" evidence="7">
    <location>
        <begin position="2284"/>
        <end position="2318"/>
    </location>
</feature>
<feature type="compositionally biased region" description="Basic and acidic residues" evidence="7">
    <location>
        <begin position="979"/>
        <end position="1000"/>
    </location>
</feature>
<feature type="compositionally biased region" description="Low complexity" evidence="7">
    <location>
        <begin position="2292"/>
        <end position="2310"/>
    </location>
</feature>
<feature type="region of interest" description="Disordered" evidence="7">
    <location>
        <begin position="802"/>
        <end position="841"/>
    </location>
</feature>
<evidence type="ECO:0000259" key="9">
    <source>
        <dbReference type="PROSITE" id="PS50006"/>
    </source>
</evidence>
<gene>
    <name evidence="11" type="ORF">LSCM4_07765</name>
</gene>
<feature type="compositionally biased region" description="Polar residues" evidence="7">
    <location>
        <begin position="1201"/>
        <end position="1211"/>
    </location>
</feature>
<dbReference type="PANTHER" id="PTHR48016:SF56">
    <property type="entry name" value="MAPKK KINASE"/>
    <property type="match status" value="1"/>
</dbReference>
<evidence type="ECO:0000256" key="5">
    <source>
        <dbReference type="ARBA" id="ARBA00022840"/>
    </source>
</evidence>
<evidence type="ECO:0000256" key="4">
    <source>
        <dbReference type="ARBA" id="ARBA00022777"/>
    </source>
</evidence>
<feature type="compositionally biased region" description="Polar residues" evidence="7">
    <location>
        <begin position="2549"/>
        <end position="2565"/>
    </location>
</feature>
<evidence type="ECO:0000313" key="11">
    <source>
        <dbReference type="EMBL" id="KAG5487276.1"/>
    </source>
</evidence>
<sequence length="3034" mass="313963">MQLPQLMPALTGAAGVASRDAMVDPAVLYDESSSGYENADASLRLYQERNGDSGVYTVGYGGHQQRPSDVRDVPRRQSSLAGQSSVLELRASASPRVFPSPPVAVPVSCSFSHVDGTAAGRSASVPLPPAYCDRLDNRMVRSCSSHHGTDSSWCCGSSRAARADELDEKALPGDDGCCSGCCERFSRRRIGAALLSTTPQVAPGYLLALIGVVTGLLLFLPWSCNPVHITLMVLSGAVGCVCGLVYWAAERRWYMRWRHEYSNVSGATTVYCGVGGVPGWHGQPICGSAAPQYHVDDANDAGGSDETCCGSDTSCRCCCTTGCARHFIDRQHFRMVLPALQLLLLGAFVLVSPQVMATWTVTTGPTTGLGGGAILADSTAGGETRYGATLYPVEVVWKCCLLHAWVGMGFSLPLLWSVLVGLVHMAVLLAQHQHAGPGTLLTLVVWMSVPLLCLVFMMCIAKPRPTLMEEQQQRQPLRVLSAGRRGVGYYANNCVGAGAPLPLLASLSFSRGRGVFRATHALMPHSGSSTVTPAAPARAAQCGAHPFLPVVLPPPPVAAYSQLSYAQTPSAGGHARLVRGGGVRTEAVQCCPANDAGPCTGVTRGRESDARLVAPQHSAHSPDDVAAWPPAESARQGAPLSESELVAGAGVPPLNNPTSLSTSLDTPLPPPHGQARGPSASMYSPSSPSHKTHEMRCESAHDTINAVSGVRSSTTLAAVLFPSSEDGAHPSQPPPPVSRQLAPPPRSPIVSMRADPAALVNNLEPTPQPPRPRPQHRHAQQTPVGGAEEVRVLSDGAPAVIVSTAPSPQEPLPQRQLQSAATKERRAGGESAAAAAPVAGDEGRGNGADVFAASLHDRGYGGEESDGELLMSDGASLEDACAPYLVLDAALVIVDVSPPLCRLLGTTVDAVLFRRLPDVLAWLDVVEREAVVRLVSAVAQPLRTADPARGGQKRCTAALPARKESAKKGKRKKGCASGNHDHDDDAEDGVRDDDQYDNGKGRSAQAEAANQLKKPFDSEVLNGFAEGAPVRRVTLRGRCPYYVNGGGSTSDIGTRGVGRRPPFALCFDIWAERLAAPASKAAAASLRKRKSRVAGGGPPSPAPFVVILRRPLVHGLCDALPLPLALVHPRTGEVLCWNRYAARLTGCAAYDMLGTSAYSGFLYEAPSGTAMTASSHGASSSTGRAFAQPPPPPDVDFMLPTHQQQRPPHTTALSAATAIGTVPGGEVASHADSALPVKSTAATTAALRHSSQQTTPPAFSPPDGGAGDPPFAGRKSLPPNVSDLSGTFTFVASQQHCAAPLPGFFYVPCARTAAAAAAVANVELNSFSRGGGLATASACGGRGARQSSTSTIGGGSYRSSPPQLLWALAGRGGGESGSANNNGASGALLSARCLRPPPPPPPPSEGYLRGSSTYDEAAVATAFGADGHQKVRENDVEDDDGAMAPSCRYTAAAVRGLLFRATLRPLRGVLCSEEAGVIENQLGRPLRTSAVAVAGELAGGSAAVEEERSEEGRTLALEDANVAVDHHSGSDDGGEAVLSERHLERQQEQRRHRLGRSAASARIRNCTHEEDSDAEDESDMDDDDDDIPFGEDDLPKEMSATVSGGLALAATLEQLFAAKSMLCNFGCDRELAAGPRRGAALAATTTATAASGALLNSELLPQYSLCEALEQLAASEVPLLLTLSEPPVYATACASAESLLQERWLSHRGVGSVVPGERGYSGALAHANDGGAVMAISGSDYANVRERRLVQSPPSPSSSLARQRPQVPALWGDGSASLQFVASVKEAVESYRESIEEDASGYTDLLGLLSLSGGSGCVAHNSSSSRAPAPFSYAPDAAVKAAITPDAVRQLRLLKSLSDQLLQATAAYNRTRQSMRSTTRRLSGGGVAGRLSPSSSSPSFSFGLSGAPAAPDADRCLNAHHPRSATTPLLCKDPPTSASLRVSAHPSPFQQPPPPQNPSSTGEASRGAHRRQEGGSPRRRNPGEPPASASTGGSGGQTRIYRDPNGMSPSAASEKVTAAAASGVGNSTSKEPPPPNRGGMSSVAAAGGTGESIGAQNAAGPSAKSRPRHAAKSSKTSAPPNASGSSRAGAHHSGQGRTTAATPVATSPLNRSSSVVAAGPLTAMATPRQHAAGAGGSALDMATPQTELNSPSPRLDTILAGGGEASGRGDVTSEDAAGVVGVANRSATSPRFQGSRLLSPSLAAAEVVELEASYNTDPRQPRPQHRGSPNSKSRAVSGNAATTAKREQASPRRRSSAAHKRESSLDVLPGASAGSGSFCGNGELIPTSNTVSPPAGAGAGGHATSSSSPHPARPGSSTLNANATAAAAATAAVRSTPRRLGEGAVWAVLVSRDEATIPSCCISSNLGEEFRLGRSSKCTAVVSDSFVSSTQFSIVRSVSASTTQDLQSPNSGRGERGARRGKAFTVTLYDRSANGTYVNVKKLGKDKSCVLRDKALITFRLSTSQFFLGFVFILTDERGVPLDDRTGMGCGSALRSLLDARLSPRPLTGRRNNASTAGGCPRESGSGPNTVVASPTSIGASVARRNTPRALSTPDNSSFASATPNGSRRAGAGAPRSGRHAHRETIEWKIGEEMLGKGGNAEVYLGINLTNGQLIAVKRVRLPTCAHGSDAEQDPEAKAILQQYRSLQEEINVLSRATHPNIVQYYGSSQNSTYFNILLEFVPGGSLRHLLDNFGALSPGVILSYLHQALEGLAYLHRQNIVHSDFKAANILITEKGKVKLTDFGTARLLNRPHATAAAAAAARGGGDAHSGTSCATSGQRNDDAVSLGAGGTLHVAGTLRWMDPALFHNARSVVGAADTAAGGGKDLSGRPGGPTKAGDIWSVGCTLIEMMSGEAPWFEYDFESEEQIVNLLTYTAEPPEIPECPECPDLVTVAQTCLKLDASQRPTCEALLRIVEEAMTRLQAQSMSPSASPSREVSQQQSLVPGSVSGGGATVRSSSGAVDPPKELGAGTASVSLTAKPAAAHVSALDDRCRAERVGRLSDATPVSLVMGVDEAGSSAPASAFGAAASTAC</sequence>
<dbReference type="Pfam" id="PF00069">
    <property type="entry name" value="Pkinase"/>
    <property type="match status" value="1"/>
</dbReference>
<keyword evidence="8" id="KW-0812">Transmembrane</keyword>
<dbReference type="RefSeq" id="XP_067065773.1">
    <property type="nucleotide sequence ID" value="XM_067209643.1"/>
</dbReference>
<dbReference type="Proteomes" id="UP000674143">
    <property type="component" value="Unassembled WGS sequence"/>
</dbReference>
<feature type="compositionally biased region" description="Polar residues" evidence="7">
    <location>
        <begin position="2936"/>
        <end position="2945"/>
    </location>
</feature>
<dbReference type="PROSITE" id="PS50006">
    <property type="entry name" value="FHA_DOMAIN"/>
    <property type="match status" value="1"/>
</dbReference>
<comment type="caution">
    <text evidence="11">The sequence shown here is derived from an EMBL/GenBank/DDBJ whole genome shotgun (WGS) entry which is preliminary data.</text>
</comment>
<feature type="compositionally biased region" description="Polar residues" evidence="7">
    <location>
        <begin position="2143"/>
        <end position="2152"/>
    </location>
</feature>
<dbReference type="EMBL" id="JAFHLR010000006">
    <property type="protein sequence ID" value="KAG5487276.1"/>
    <property type="molecule type" value="Genomic_DNA"/>
</dbReference>
<feature type="compositionally biased region" description="Low complexity" evidence="7">
    <location>
        <begin position="2925"/>
        <end position="2935"/>
    </location>
</feature>
<organism evidence="11 12">
    <name type="scientific">Leishmania orientalis</name>
    <dbReference type="NCBI Taxonomy" id="2249476"/>
    <lineage>
        <taxon>Eukaryota</taxon>
        <taxon>Discoba</taxon>
        <taxon>Euglenozoa</taxon>
        <taxon>Kinetoplastea</taxon>
        <taxon>Metakinetoplastina</taxon>
        <taxon>Trypanosomatida</taxon>
        <taxon>Trypanosomatidae</taxon>
        <taxon>Leishmaniinae</taxon>
        <taxon>Leishmania</taxon>
    </lineage>
</organism>
<feature type="compositionally biased region" description="Polar residues" evidence="7">
    <location>
        <begin position="2227"/>
        <end position="2242"/>
    </location>
</feature>
<feature type="binding site" evidence="6">
    <location>
        <position position="2618"/>
    </location>
    <ligand>
        <name>ATP</name>
        <dbReference type="ChEBI" id="CHEBI:30616"/>
    </ligand>
</feature>
<dbReference type="InterPro" id="IPR001245">
    <property type="entry name" value="Ser-Thr/Tyr_kinase_cat_dom"/>
</dbReference>
<feature type="compositionally biased region" description="Polar residues" evidence="7">
    <location>
        <begin position="2097"/>
        <end position="2115"/>
    </location>
</feature>
<dbReference type="SMART" id="SM00240">
    <property type="entry name" value="FHA"/>
    <property type="match status" value="1"/>
</dbReference>
<keyword evidence="3 6" id="KW-0547">Nucleotide-binding</keyword>
<evidence type="ECO:0000256" key="2">
    <source>
        <dbReference type="ARBA" id="ARBA00022679"/>
    </source>
</evidence>
<evidence type="ECO:0000313" key="12">
    <source>
        <dbReference type="Proteomes" id="UP000674143"/>
    </source>
</evidence>
<feature type="compositionally biased region" description="Low complexity" evidence="7">
    <location>
        <begin position="1891"/>
        <end position="1906"/>
    </location>
</feature>
<dbReference type="InterPro" id="IPR000719">
    <property type="entry name" value="Prot_kinase_dom"/>
</dbReference>
<dbReference type="Gene3D" id="1.10.510.10">
    <property type="entry name" value="Transferase(Phosphotransferase) domain 1"/>
    <property type="match status" value="1"/>
</dbReference>
<dbReference type="Pfam" id="PF07714">
    <property type="entry name" value="PK_Tyr_Ser-Thr"/>
    <property type="match status" value="1"/>
</dbReference>
<feature type="compositionally biased region" description="Low complexity" evidence="7">
    <location>
        <begin position="2010"/>
        <end position="2022"/>
    </location>
</feature>
<feature type="transmembrane region" description="Helical" evidence="8">
    <location>
        <begin position="335"/>
        <end position="356"/>
    </location>
</feature>
<feature type="compositionally biased region" description="Low complexity" evidence="7">
    <location>
        <begin position="2566"/>
        <end position="2576"/>
    </location>
</feature>
<dbReference type="InterPro" id="IPR000253">
    <property type="entry name" value="FHA_dom"/>
</dbReference>
<dbReference type="KEGG" id="loi:92363577"/>
<feature type="region of interest" description="Disordered" evidence="7">
    <location>
        <begin position="1870"/>
        <end position="2173"/>
    </location>
</feature>
<feature type="compositionally biased region" description="Low complexity" evidence="7">
    <location>
        <begin position="1172"/>
        <end position="1183"/>
    </location>
</feature>
<feature type="region of interest" description="Disordered" evidence="7">
    <location>
        <begin position="1172"/>
        <end position="1211"/>
    </location>
</feature>
<keyword evidence="4" id="KW-0418">Kinase</keyword>
<dbReference type="GeneID" id="92363577"/>
<evidence type="ECO:0000256" key="7">
    <source>
        <dbReference type="SAM" id="MobiDB-lite"/>
    </source>
</evidence>
<feature type="compositionally biased region" description="Polar residues" evidence="7">
    <location>
        <begin position="1345"/>
        <end position="1357"/>
    </location>
</feature>
<keyword evidence="12" id="KW-1185">Reference proteome</keyword>
<feature type="domain" description="FHA" evidence="9">
    <location>
        <begin position="2370"/>
        <end position="2443"/>
    </location>
</feature>
<evidence type="ECO:0000256" key="3">
    <source>
        <dbReference type="ARBA" id="ARBA00022741"/>
    </source>
</evidence>
<feature type="compositionally biased region" description="Polar residues" evidence="7">
    <location>
        <begin position="2771"/>
        <end position="2780"/>
    </location>
</feature>
<dbReference type="Gene3D" id="2.60.200.20">
    <property type="match status" value="1"/>
</dbReference>
<dbReference type="SUPFAM" id="SSF56112">
    <property type="entry name" value="Protein kinase-like (PK-like)"/>
    <property type="match status" value="1"/>
</dbReference>
<evidence type="ECO:0000256" key="6">
    <source>
        <dbReference type="PROSITE-ProRule" id="PRU10141"/>
    </source>
</evidence>
<dbReference type="Gene3D" id="3.30.200.20">
    <property type="entry name" value="Phosphorylase Kinase, domain 1"/>
    <property type="match status" value="1"/>
</dbReference>
<keyword evidence="8" id="KW-1133">Transmembrane helix</keyword>
<feature type="compositionally biased region" description="Pro residues" evidence="7">
    <location>
        <begin position="731"/>
        <end position="747"/>
    </location>
</feature>
<dbReference type="PANTHER" id="PTHR48016">
    <property type="entry name" value="MAP KINASE KINASE KINASE SSK2-RELATED-RELATED"/>
    <property type="match status" value="1"/>
</dbReference>
<keyword evidence="5 6" id="KW-0067">ATP-binding</keyword>
<evidence type="ECO:0000256" key="8">
    <source>
        <dbReference type="SAM" id="Phobius"/>
    </source>
</evidence>
<feature type="transmembrane region" description="Helical" evidence="8">
    <location>
        <begin position="229"/>
        <end position="249"/>
    </location>
</feature>
<feature type="transmembrane region" description="Helical" evidence="8">
    <location>
        <begin position="402"/>
        <end position="428"/>
    </location>
</feature>
<feature type="compositionally biased region" description="Acidic residues" evidence="7">
    <location>
        <begin position="1570"/>
        <end position="1594"/>
    </location>
</feature>
<dbReference type="InterPro" id="IPR050538">
    <property type="entry name" value="MAP_kinase_kinase_kinase"/>
</dbReference>
<dbReference type="InterPro" id="IPR011009">
    <property type="entry name" value="Kinase-like_dom_sf"/>
</dbReference>
<name>A0A836H5N1_9TRYP</name>
<feature type="region of interest" description="Disordered" evidence="7">
    <location>
        <begin position="2213"/>
        <end position="2271"/>
    </location>
</feature>
<dbReference type="InterPro" id="IPR008271">
    <property type="entry name" value="Ser/Thr_kinase_AS"/>
</dbReference>
<proteinExistence type="predicted"/>
<evidence type="ECO:0000256" key="1">
    <source>
        <dbReference type="ARBA" id="ARBA00022527"/>
    </source>
</evidence>
<feature type="compositionally biased region" description="Low complexity" evidence="7">
    <location>
        <begin position="1870"/>
        <end position="1882"/>
    </location>
</feature>
<accession>A0A836H5N1</accession>
<feature type="compositionally biased region" description="Low complexity" evidence="7">
    <location>
        <begin position="2082"/>
        <end position="2096"/>
    </location>
</feature>
<feature type="region of interest" description="Disordered" evidence="7">
    <location>
        <begin position="2925"/>
        <end position="2975"/>
    </location>
</feature>
<feature type="compositionally biased region" description="Low complexity" evidence="7">
    <location>
        <begin position="829"/>
        <end position="840"/>
    </location>
</feature>
<dbReference type="FunFam" id="3.30.200.20:FF:000956">
    <property type="entry name" value="Protein kinase, putative"/>
    <property type="match status" value="1"/>
</dbReference>
<feature type="region of interest" description="Disordered" evidence="7">
    <location>
        <begin position="2501"/>
        <end position="2582"/>
    </location>
</feature>